<evidence type="ECO:0000313" key="2">
    <source>
        <dbReference type="Proteomes" id="UP000279833"/>
    </source>
</evidence>
<gene>
    <name evidence="1" type="ORF">SCUD_LOCUS17618</name>
</gene>
<name>A0A183KRD2_9TREM</name>
<proteinExistence type="predicted"/>
<evidence type="ECO:0000313" key="1">
    <source>
        <dbReference type="EMBL" id="VDP63909.1"/>
    </source>
</evidence>
<protein>
    <submittedName>
        <fullName evidence="3">Transposase</fullName>
    </submittedName>
</protein>
<reference evidence="1 2" key="2">
    <citation type="submission" date="2018-11" db="EMBL/GenBank/DDBJ databases">
        <authorList>
            <consortium name="Pathogen Informatics"/>
        </authorList>
    </citation>
    <scope>NUCLEOTIDE SEQUENCE [LARGE SCALE GENOMIC DNA]</scope>
    <source>
        <strain evidence="1">Dakar</strain>
        <strain evidence="2">Dakar, Senegal</strain>
    </source>
</reference>
<organism evidence="3">
    <name type="scientific">Schistosoma curassoni</name>
    <dbReference type="NCBI Taxonomy" id="6186"/>
    <lineage>
        <taxon>Eukaryota</taxon>
        <taxon>Metazoa</taxon>
        <taxon>Spiralia</taxon>
        <taxon>Lophotrochozoa</taxon>
        <taxon>Platyhelminthes</taxon>
        <taxon>Trematoda</taxon>
        <taxon>Digenea</taxon>
        <taxon>Strigeidida</taxon>
        <taxon>Schistosomatoidea</taxon>
        <taxon>Schistosomatidae</taxon>
        <taxon>Schistosoma</taxon>
    </lineage>
</organism>
<keyword evidence="2" id="KW-1185">Reference proteome</keyword>
<sequence>MSLKKHHHMEWIPIETLDKIQEGKNKKTAINNSRTRTEKVKAQAEYKQVKRSIRADKQKYVEDLATTVKKASREGDMKQLYDTTKKLVGKYSKPQRSVKDKESKTITKIQEQMNTWTEHFEDLSNKPTPSKPPDIKAAHTTSYRWQPINDRRIMMAVRQIRFGKEAGPENIPAEALKSEIKEIASMLHNLFRKIWDEEQVPTD</sequence>
<dbReference type="EMBL" id="UZAK01040014">
    <property type="protein sequence ID" value="VDP63909.1"/>
    <property type="molecule type" value="Genomic_DNA"/>
</dbReference>
<evidence type="ECO:0000313" key="3">
    <source>
        <dbReference type="WBParaSite" id="SCUD_0001762101-mRNA-1"/>
    </source>
</evidence>
<dbReference type="Proteomes" id="UP000279833">
    <property type="component" value="Unassembled WGS sequence"/>
</dbReference>
<reference evidence="3" key="1">
    <citation type="submission" date="2016-06" db="UniProtKB">
        <authorList>
            <consortium name="WormBaseParasite"/>
        </authorList>
    </citation>
    <scope>IDENTIFICATION</scope>
</reference>
<dbReference type="AlphaFoldDB" id="A0A183KRD2"/>
<accession>A0A183KRD2</accession>
<dbReference type="WBParaSite" id="SCUD_0001762101-mRNA-1">
    <property type="protein sequence ID" value="SCUD_0001762101-mRNA-1"/>
    <property type="gene ID" value="SCUD_0001762101"/>
</dbReference>